<accession>A0A1J1IZG7</accession>
<sequence length="97" mass="12031">MYELYFYVHICFKTIQFEVRWHHNERQKIQIKIHPREVTLNLNSSQLHHIKCHLAIRDTKLLSEPTAKWNSFRYLFKLFFRTKNATKEWRKHSCLNT</sequence>
<proteinExistence type="predicted"/>
<protein>
    <submittedName>
        <fullName evidence="1">CLUMA_CG018302, isoform A</fullName>
    </submittedName>
</protein>
<gene>
    <name evidence="1" type="ORF">CLUMA_CG018302</name>
</gene>
<dbReference type="AlphaFoldDB" id="A0A1J1IZG7"/>
<keyword evidence="2" id="KW-1185">Reference proteome</keyword>
<evidence type="ECO:0000313" key="2">
    <source>
        <dbReference type="Proteomes" id="UP000183832"/>
    </source>
</evidence>
<name>A0A1J1IZG7_9DIPT</name>
<evidence type="ECO:0000313" key="1">
    <source>
        <dbReference type="EMBL" id="CRL05480.1"/>
    </source>
</evidence>
<reference evidence="1 2" key="1">
    <citation type="submission" date="2015-04" db="EMBL/GenBank/DDBJ databases">
        <authorList>
            <person name="Syromyatnikov M.Y."/>
            <person name="Popov V.N."/>
        </authorList>
    </citation>
    <scope>NUCLEOTIDE SEQUENCE [LARGE SCALE GENOMIC DNA]</scope>
</reference>
<dbReference type="EMBL" id="CVRI01000064">
    <property type="protein sequence ID" value="CRL05480.1"/>
    <property type="molecule type" value="Genomic_DNA"/>
</dbReference>
<dbReference type="Proteomes" id="UP000183832">
    <property type="component" value="Unassembled WGS sequence"/>
</dbReference>
<organism evidence="1 2">
    <name type="scientific">Clunio marinus</name>
    <dbReference type="NCBI Taxonomy" id="568069"/>
    <lineage>
        <taxon>Eukaryota</taxon>
        <taxon>Metazoa</taxon>
        <taxon>Ecdysozoa</taxon>
        <taxon>Arthropoda</taxon>
        <taxon>Hexapoda</taxon>
        <taxon>Insecta</taxon>
        <taxon>Pterygota</taxon>
        <taxon>Neoptera</taxon>
        <taxon>Endopterygota</taxon>
        <taxon>Diptera</taxon>
        <taxon>Nematocera</taxon>
        <taxon>Chironomoidea</taxon>
        <taxon>Chironomidae</taxon>
        <taxon>Clunio</taxon>
    </lineage>
</organism>